<evidence type="ECO:0000256" key="1">
    <source>
        <dbReference type="ARBA" id="ARBA00007441"/>
    </source>
</evidence>
<dbReference type="GO" id="GO:0030170">
    <property type="term" value="F:pyridoxal phosphate binding"/>
    <property type="evidence" value="ECO:0007669"/>
    <property type="project" value="InterPro"/>
</dbReference>
<dbReference type="AlphaFoldDB" id="A0A6A6X6Z3"/>
<dbReference type="InterPro" id="IPR004839">
    <property type="entry name" value="Aminotransferase_I/II_large"/>
</dbReference>
<dbReference type="InterPro" id="IPR015424">
    <property type="entry name" value="PyrdxlP-dep_Trfase"/>
</dbReference>
<dbReference type="Proteomes" id="UP000799757">
    <property type="component" value="Unassembled WGS sequence"/>
</dbReference>
<dbReference type="InterPro" id="IPR015421">
    <property type="entry name" value="PyrdxlP-dep_Trfase_major"/>
</dbReference>
<gene>
    <name evidence="4" type="ORF">K505DRAFT_350844</name>
</gene>
<dbReference type="SUPFAM" id="SSF53383">
    <property type="entry name" value="PLP-dependent transferases"/>
    <property type="match status" value="1"/>
</dbReference>
<dbReference type="GO" id="GO:0008483">
    <property type="term" value="F:transaminase activity"/>
    <property type="evidence" value="ECO:0007669"/>
    <property type="project" value="UniProtKB-KW"/>
</dbReference>
<dbReference type="PANTHER" id="PTHR43510">
    <property type="entry name" value="AMINOTRANSFERASE FUNCTION, HYPOTHETICAL (EUROFUNG)"/>
    <property type="match status" value="1"/>
</dbReference>
<evidence type="ECO:0000313" key="5">
    <source>
        <dbReference type="Proteomes" id="UP000799757"/>
    </source>
</evidence>
<dbReference type="CDD" id="cd00609">
    <property type="entry name" value="AAT_like"/>
    <property type="match status" value="1"/>
</dbReference>
<evidence type="ECO:0000259" key="3">
    <source>
        <dbReference type="Pfam" id="PF00155"/>
    </source>
</evidence>
<dbReference type="PROSITE" id="PS00105">
    <property type="entry name" value="AA_TRANSFER_CLASS_1"/>
    <property type="match status" value="1"/>
</dbReference>
<sequence>MSPIPVFDVERWMDEYEKTLGVLNIAETCVASVSVHDLVSFCEDKTLSSPVDFPKKLTYGPIPGSQRLRERIAAVYNNNSTLATLGADDVLVTQGTIGANFLLLYTLVNPGDHIVCMYPTYQQLYDVTRSLGAEVSLWRLREDNAWVPDLKELEGLVKPNTKIRIFYAASCDIIVFCDEVYRPLFHDLFEPGSAIPPSIATMDYDNTIATGSMSKAFALAGIRVGWIASRNKKIIQTIASIRDYTTISVSQVDDQIASYALSKTVVEPLLRRNIKLANTNIALLEAFIENHKEVCSWVKPKAGTTAFVRIAIRGKPVDEVSFCQDVIAQTKVFFVPGSKCFGHGQDFAGYVRFGYVSDTDVLKRGLDALGVYIQKHLV</sequence>
<accession>A0A6A6X6Z3</accession>
<proteinExistence type="inferred from homology"/>
<dbReference type="OrthoDB" id="7042322at2759"/>
<organism evidence="4 5">
    <name type="scientific">Melanomma pulvis-pyrius CBS 109.77</name>
    <dbReference type="NCBI Taxonomy" id="1314802"/>
    <lineage>
        <taxon>Eukaryota</taxon>
        <taxon>Fungi</taxon>
        <taxon>Dikarya</taxon>
        <taxon>Ascomycota</taxon>
        <taxon>Pezizomycotina</taxon>
        <taxon>Dothideomycetes</taxon>
        <taxon>Pleosporomycetidae</taxon>
        <taxon>Pleosporales</taxon>
        <taxon>Melanommataceae</taxon>
        <taxon>Melanomma</taxon>
    </lineage>
</organism>
<protein>
    <submittedName>
        <fullName evidence="4">Putative aspartate aminotransferase</fullName>
    </submittedName>
</protein>
<keyword evidence="4" id="KW-0032">Aminotransferase</keyword>
<feature type="domain" description="Aminotransferase class I/classII large" evidence="3">
    <location>
        <begin position="54"/>
        <end position="171"/>
    </location>
</feature>
<keyword evidence="2" id="KW-0663">Pyridoxal phosphate</keyword>
<dbReference type="Gene3D" id="3.40.640.10">
    <property type="entry name" value="Type I PLP-dependent aspartate aminotransferase-like (Major domain)"/>
    <property type="match status" value="2"/>
</dbReference>
<reference evidence="4" key="1">
    <citation type="journal article" date="2020" name="Stud. Mycol.">
        <title>101 Dothideomycetes genomes: a test case for predicting lifestyles and emergence of pathogens.</title>
        <authorList>
            <person name="Haridas S."/>
            <person name="Albert R."/>
            <person name="Binder M."/>
            <person name="Bloem J."/>
            <person name="Labutti K."/>
            <person name="Salamov A."/>
            <person name="Andreopoulos B."/>
            <person name="Baker S."/>
            <person name="Barry K."/>
            <person name="Bills G."/>
            <person name="Bluhm B."/>
            <person name="Cannon C."/>
            <person name="Castanera R."/>
            <person name="Culley D."/>
            <person name="Daum C."/>
            <person name="Ezra D."/>
            <person name="Gonzalez J."/>
            <person name="Henrissat B."/>
            <person name="Kuo A."/>
            <person name="Liang C."/>
            <person name="Lipzen A."/>
            <person name="Lutzoni F."/>
            <person name="Magnuson J."/>
            <person name="Mondo S."/>
            <person name="Nolan M."/>
            <person name="Ohm R."/>
            <person name="Pangilinan J."/>
            <person name="Park H.-J."/>
            <person name="Ramirez L."/>
            <person name="Alfaro M."/>
            <person name="Sun H."/>
            <person name="Tritt A."/>
            <person name="Yoshinaga Y."/>
            <person name="Zwiers L.-H."/>
            <person name="Turgeon B."/>
            <person name="Goodwin S."/>
            <person name="Spatafora J."/>
            <person name="Crous P."/>
            <person name="Grigoriev I."/>
        </authorList>
    </citation>
    <scope>NUCLEOTIDE SEQUENCE</scope>
    <source>
        <strain evidence="4">CBS 109.77</strain>
    </source>
</reference>
<dbReference type="InterPro" id="IPR004838">
    <property type="entry name" value="NHTrfase_class1_PyrdxlP-BS"/>
</dbReference>
<dbReference type="Pfam" id="PF00155">
    <property type="entry name" value="Aminotran_1_2"/>
    <property type="match status" value="2"/>
</dbReference>
<comment type="similarity">
    <text evidence="1">Belongs to the class-I pyridoxal-phosphate-dependent aminotransferase family.</text>
</comment>
<feature type="domain" description="Aminotransferase class I/classII large" evidence="3">
    <location>
        <begin position="172"/>
        <end position="368"/>
    </location>
</feature>
<dbReference type="PANTHER" id="PTHR43510:SF1">
    <property type="entry name" value="AMINOTRANSFERASE FUNCTION, HYPOTHETICAL (EUROFUNG)"/>
    <property type="match status" value="1"/>
</dbReference>
<evidence type="ECO:0000313" key="4">
    <source>
        <dbReference type="EMBL" id="KAF2792102.1"/>
    </source>
</evidence>
<evidence type="ECO:0000256" key="2">
    <source>
        <dbReference type="ARBA" id="ARBA00022898"/>
    </source>
</evidence>
<keyword evidence="4" id="KW-0808">Transferase</keyword>
<dbReference type="EMBL" id="MU001985">
    <property type="protein sequence ID" value="KAF2792102.1"/>
    <property type="molecule type" value="Genomic_DNA"/>
</dbReference>
<name>A0A6A6X6Z3_9PLEO</name>
<keyword evidence="5" id="KW-1185">Reference proteome</keyword>